<feature type="transmembrane region" description="Helical" evidence="2">
    <location>
        <begin position="70"/>
        <end position="88"/>
    </location>
</feature>
<feature type="region of interest" description="Disordered" evidence="1">
    <location>
        <begin position="1"/>
        <end position="24"/>
    </location>
</feature>
<dbReference type="Gene3D" id="3.60.10.10">
    <property type="entry name" value="Endonuclease/exonuclease/phosphatase"/>
    <property type="match status" value="1"/>
</dbReference>
<dbReference type="GO" id="GO:0004519">
    <property type="term" value="F:endonuclease activity"/>
    <property type="evidence" value="ECO:0007669"/>
    <property type="project" value="UniProtKB-KW"/>
</dbReference>
<accession>A0ABS7QX00</accession>
<keyword evidence="2" id="KW-0812">Transmembrane</keyword>
<evidence type="ECO:0000256" key="2">
    <source>
        <dbReference type="SAM" id="Phobius"/>
    </source>
</evidence>
<proteinExistence type="predicted"/>
<dbReference type="EMBL" id="JAINVZ010000009">
    <property type="protein sequence ID" value="MBY8886307.1"/>
    <property type="molecule type" value="Genomic_DNA"/>
</dbReference>
<protein>
    <submittedName>
        <fullName evidence="4">Endonuclease/exonuclease/phosphatase family protein</fullName>
    </submittedName>
</protein>
<dbReference type="Proteomes" id="UP001198565">
    <property type="component" value="Unassembled WGS sequence"/>
</dbReference>
<evidence type="ECO:0000313" key="4">
    <source>
        <dbReference type="EMBL" id="MBY8886307.1"/>
    </source>
</evidence>
<feature type="transmembrane region" description="Helical" evidence="2">
    <location>
        <begin position="36"/>
        <end position="54"/>
    </location>
</feature>
<keyword evidence="4" id="KW-0540">Nuclease</keyword>
<evidence type="ECO:0000256" key="1">
    <source>
        <dbReference type="SAM" id="MobiDB-lite"/>
    </source>
</evidence>
<gene>
    <name evidence="4" type="ORF">K7472_15745</name>
</gene>
<sequence>MAQAYRTDETMDGPGPDGRGRRERARWRDGGMWRRGKVPAALALAVAALMLFHADVPNTVGNLGSLLETFLPWVGMVAVPLLLLWALLRRSATAVAALVLPVAVWGSLFGGLLSDKAVPGGDLTVVTHNVDAANPDPAGTAKDIVASGAGMVALEELSPKALPVYEQGMAAAYPYRAVEGTVALWSKYPLSGTRPVDIRLGWTRALRTTASTPEGDIAVYVAHMPSVRVHLQGGFTADQRDTSAAALGDAIAAEPLKDVLLLGDLNGTMNDRSLSPITAQMRSAQGAAGDGFGFSWPASFPMARIDQIMVKGMTPTRSWVLPRTGSDHLPVAATLKLGS</sequence>
<name>A0ABS7QX00_9ACTN</name>
<dbReference type="InterPro" id="IPR036691">
    <property type="entry name" value="Endo/exonu/phosph_ase_sf"/>
</dbReference>
<organism evidence="4 5">
    <name type="scientific">Streptantibioticus parmotrematis</name>
    <dbReference type="NCBI Taxonomy" id="2873249"/>
    <lineage>
        <taxon>Bacteria</taxon>
        <taxon>Bacillati</taxon>
        <taxon>Actinomycetota</taxon>
        <taxon>Actinomycetes</taxon>
        <taxon>Kitasatosporales</taxon>
        <taxon>Streptomycetaceae</taxon>
        <taxon>Streptantibioticus</taxon>
    </lineage>
</organism>
<keyword evidence="2" id="KW-1133">Transmembrane helix</keyword>
<dbReference type="InterPro" id="IPR005135">
    <property type="entry name" value="Endo/exonuclease/phosphatase"/>
</dbReference>
<dbReference type="SUPFAM" id="SSF56219">
    <property type="entry name" value="DNase I-like"/>
    <property type="match status" value="1"/>
</dbReference>
<feature type="domain" description="Endonuclease/exonuclease/phosphatase" evidence="3">
    <location>
        <begin position="126"/>
        <end position="328"/>
    </location>
</feature>
<reference evidence="4 5" key="1">
    <citation type="submission" date="2021-08" db="EMBL/GenBank/DDBJ databases">
        <title>Streptomyces sp. PTM05 isolated from lichen.</title>
        <authorList>
            <person name="Somphong A."/>
            <person name="Phongsopitanun W."/>
            <person name="Tanasupawat S."/>
        </authorList>
    </citation>
    <scope>NUCLEOTIDE SEQUENCE [LARGE SCALE GENOMIC DNA]</scope>
    <source>
        <strain evidence="4 5">Ptm05</strain>
    </source>
</reference>
<evidence type="ECO:0000259" key="3">
    <source>
        <dbReference type="Pfam" id="PF03372"/>
    </source>
</evidence>
<keyword evidence="2" id="KW-0472">Membrane</keyword>
<feature type="transmembrane region" description="Helical" evidence="2">
    <location>
        <begin position="95"/>
        <end position="113"/>
    </location>
</feature>
<keyword evidence="5" id="KW-1185">Reference proteome</keyword>
<keyword evidence="4" id="KW-0255">Endonuclease</keyword>
<dbReference type="Pfam" id="PF03372">
    <property type="entry name" value="Exo_endo_phos"/>
    <property type="match status" value="1"/>
</dbReference>
<evidence type="ECO:0000313" key="5">
    <source>
        <dbReference type="Proteomes" id="UP001198565"/>
    </source>
</evidence>
<comment type="caution">
    <text evidence="4">The sequence shown here is derived from an EMBL/GenBank/DDBJ whole genome shotgun (WGS) entry which is preliminary data.</text>
</comment>
<keyword evidence="4" id="KW-0378">Hydrolase</keyword>